<comment type="caution">
    <text evidence="14">The sequence shown here is derived from an EMBL/GenBank/DDBJ whole genome shotgun (WGS) entry which is preliminary data.</text>
</comment>
<dbReference type="SUPFAM" id="SSF57850">
    <property type="entry name" value="RING/U-box"/>
    <property type="match status" value="1"/>
</dbReference>
<evidence type="ECO:0000256" key="11">
    <source>
        <dbReference type="ARBA" id="ARBA00023136"/>
    </source>
</evidence>
<dbReference type="PROSITE" id="PS50089">
    <property type="entry name" value="ZF_RING_2"/>
    <property type="match status" value="1"/>
</dbReference>
<sequence>MRLRTSVDEDEISIVLCSESFDVELEEIDHFDEWYLEDQTSYMLKEYWMTEDEIVKLVRGAYNFAKQHKPSMIGSSVISFVVGIDVCTVQQEGEELEAAMDRAIRAENLVPWNYIHLNYFDISRDMFLFLFNLPRIRVEDVNDGLGLMETCPICLHSLTISTQITHVPKCNHVFHTHCIAKWLLKNNSCPLCRLQVV</sequence>
<evidence type="ECO:0000256" key="9">
    <source>
        <dbReference type="ARBA" id="ARBA00022833"/>
    </source>
</evidence>
<dbReference type="Pfam" id="PF13639">
    <property type="entry name" value="zf-RING_2"/>
    <property type="match status" value="1"/>
</dbReference>
<keyword evidence="5" id="KW-0812">Transmembrane</keyword>
<keyword evidence="11" id="KW-0472">Membrane</keyword>
<keyword evidence="4" id="KW-0808">Transferase</keyword>
<dbReference type="InterPro" id="IPR013083">
    <property type="entry name" value="Znf_RING/FYVE/PHD"/>
</dbReference>
<evidence type="ECO:0000313" key="14">
    <source>
        <dbReference type="EMBL" id="KAK6136225.1"/>
    </source>
</evidence>
<keyword evidence="9" id="KW-0862">Zinc</keyword>
<dbReference type="Proteomes" id="UP001318860">
    <property type="component" value="Unassembled WGS sequence"/>
</dbReference>
<evidence type="ECO:0000256" key="8">
    <source>
        <dbReference type="ARBA" id="ARBA00022786"/>
    </source>
</evidence>
<organism evidence="14 15">
    <name type="scientific">Rehmannia glutinosa</name>
    <name type="common">Chinese foxglove</name>
    <dbReference type="NCBI Taxonomy" id="99300"/>
    <lineage>
        <taxon>Eukaryota</taxon>
        <taxon>Viridiplantae</taxon>
        <taxon>Streptophyta</taxon>
        <taxon>Embryophyta</taxon>
        <taxon>Tracheophyta</taxon>
        <taxon>Spermatophyta</taxon>
        <taxon>Magnoliopsida</taxon>
        <taxon>eudicotyledons</taxon>
        <taxon>Gunneridae</taxon>
        <taxon>Pentapetalae</taxon>
        <taxon>asterids</taxon>
        <taxon>lamiids</taxon>
        <taxon>Lamiales</taxon>
        <taxon>Orobanchaceae</taxon>
        <taxon>Rehmannieae</taxon>
        <taxon>Rehmannia</taxon>
    </lineage>
</organism>
<evidence type="ECO:0000259" key="13">
    <source>
        <dbReference type="PROSITE" id="PS50089"/>
    </source>
</evidence>
<evidence type="ECO:0000256" key="2">
    <source>
        <dbReference type="ARBA" id="ARBA00004141"/>
    </source>
</evidence>
<evidence type="ECO:0000256" key="7">
    <source>
        <dbReference type="ARBA" id="ARBA00022771"/>
    </source>
</evidence>
<evidence type="ECO:0000256" key="10">
    <source>
        <dbReference type="ARBA" id="ARBA00022989"/>
    </source>
</evidence>
<dbReference type="InterPro" id="IPR001841">
    <property type="entry name" value="Znf_RING"/>
</dbReference>
<dbReference type="Gene3D" id="3.30.40.10">
    <property type="entry name" value="Zinc/RING finger domain, C3HC4 (zinc finger)"/>
    <property type="match status" value="1"/>
</dbReference>
<keyword evidence="10" id="KW-1133">Transmembrane helix</keyword>
<dbReference type="EC" id="2.3.2.27" evidence="3"/>
<evidence type="ECO:0000256" key="1">
    <source>
        <dbReference type="ARBA" id="ARBA00000900"/>
    </source>
</evidence>
<name>A0ABR0VR19_REHGL</name>
<dbReference type="PANTHER" id="PTHR45977:SF4">
    <property type="entry name" value="RING-TYPE DOMAIN-CONTAINING PROTEIN"/>
    <property type="match status" value="1"/>
</dbReference>
<reference evidence="14 15" key="1">
    <citation type="journal article" date="2021" name="Comput. Struct. Biotechnol. J.">
        <title>De novo genome assembly of the potent medicinal plant Rehmannia glutinosa using nanopore technology.</title>
        <authorList>
            <person name="Ma L."/>
            <person name="Dong C."/>
            <person name="Song C."/>
            <person name="Wang X."/>
            <person name="Zheng X."/>
            <person name="Niu Y."/>
            <person name="Chen S."/>
            <person name="Feng W."/>
        </authorList>
    </citation>
    <scope>NUCLEOTIDE SEQUENCE [LARGE SCALE GENOMIC DNA]</scope>
    <source>
        <strain evidence="14">DH-2019</strain>
    </source>
</reference>
<comment type="catalytic activity">
    <reaction evidence="1">
        <text>S-ubiquitinyl-[E2 ubiquitin-conjugating enzyme]-L-cysteine + [acceptor protein]-L-lysine = [E2 ubiquitin-conjugating enzyme]-L-cysteine + N(6)-ubiquitinyl-[acceptor protein]-L-lysine.</text>
        <dbReference type="EC" id="2.3.2.27"/>
    </reaction>
</comment>
<evidence type="ECO:0000256" key="6">
    <source>
        <dbReference type="ARBA" id="ARBA00022723"/>
    </source>
</evidence>
<evidence type="ECO:0000256" key="3">
    <source>
        <dbReference type="ARBA" id="ARBA00012483"/>
    </source>
</evidence>
<accession>A0ABR0VR19</accession>
<keyword evidence="7 12" id="KW-0863">Zinc-finger</keyword>
<evidence type="ECO:0000313" key="15">
    <source>
        <dbReference type="Proteomes" id="UP001318860"/>
    </source>
</evidence>
<keyword evidence="15" id="KW-1185">Reference proteome</keyword>
<evidence type="ECO:0000256" key="12">
    <source>
        <dbReference type="PROSITE-ProRule" id="PRU00175"/>
    </source>
</evidence>
<evidence type="ECO:0000256" key="4">
    <source>
        <dbReference type="ARBA" id="ARBA00022679"/>
    </source>
</evidence>
<proteinExistence type="predicted"/>
<keyword evidence="6" id="KW-0479">Metal-binding</keyword>
<protein>
    <recommendedName>
        <fullName evidence="3">RING-type E3 ubiquitin transferase</fullName>
        <ecNumber evidence="3">2.3.2.27</ecNumber>
    </recommendedName>
</protein>
<dbReference type="SMART" id="SM00184">
    <property type="entry name" value="RING"/>
    <property type="match status" value="1"/>
</dbReference>
<dbReference type="EMBL" id="JABTTQ020001049">
    <property type="protein sequence ID" value="KAK6136225.1"/>
    <property type="molecule type" value="Genomic_DNA"/>
</dbReference>
<dbReference type="PANTHER" id="PTHR45977">
    <property type="entry name" value="TARGET OF ERK KINASE MPK-1"/>
    <property type="match status" value="1"/>
</dbReference>
<keyword evidence="8" id="KW-0833">Ubl conjugation pathway</keyword>
<gene>
    <name evidence="14" type="ORF">DH2020_030057</name>
</gene>
<comment type="subcellular location">
    <subcellularLocation>
        <location evidence="2">Membrane</location>
        <topology evidence="2">Multi-pass membrane protein</topology>
    </subcellularLocation>
</comment>
<feature type="domain" description="RING-type" evidence="13">
    <location>
        <begin position="151"/>
        <end position="193"/>
    </location>
</feature>
<evidence type="ECO:0000256" key="5">
    <source>
        <dbReference type="ARBA" id="ARBA00022692"/>
    </source>
</evidence>